<dbReference type="InterPro" id="IPR012334">
    <property type="entry name" value="Pectin_lyas_fold"/>
</dbReference>
<keyword evidence="2" id="KW-0624">Polysaccharide degradation</keyword>
<dbReference type="GO" id="GO:0005576">
    <property type="term" value="C:extracellular region"/>
    <property type="evidence" value="ECO:0007669"/>
    <property type="project" value="UniProtKB-SubCell"/>
</dbReference>
<sequence>MIRYSCLVLMGSFMKRFIVFLVLFLLNHSVSQAEASCPISDFTQLSGGINVIKPNCVIDTKSLMERRSGFAKGVYGGYSSGKVYVVTNLEDSGAGTLRDALENGSSWIVFGVSGTISLERRLDVPSDVTVDGRGASIRLQNYGLYISQSENVIVTNIIIENGVADSRDAIGINNSNVIWVDHTTLRNFPDGLLDITRAHRNKTRVTASWNRFENHNKTMLIGLHKDTAESDRDIYVTLHHNYFAGTGQRHPRLSQGYVHMYNNVLLWRYLGAQSYDNGRLLMEANFLSTLDPSNLKATSYELNNSSIPSGYIRAPMSGVNSNVIVGNEEIVVLENGFVNIPSYHYAIDEPSKCIYYKVTLNAGHHWDAKSSLTDALKRPAIPNSPLNCVTYQK</sequence>
<feature type="domain" description="Pectate lyase" evidence="3">
    <location>
        <begin position="79"/>
        <end position="292"/>
    </location>
</feature>
<dbReference type="PATRIC" id="fig|1365248.3.peg.5242"/>
<dbReference type="SMART" id="SM00656">
    <property type="entry name" value="Amb_all"/>
    <property type="match status" value="1"/>
</dbReference>
<keyword evidence="1 2" id="KW-0456">Lyase</keyword>
<reference evidence="4 5" key="1">
    <citation type="submission" date="2013-07" db="EMBL/GenBank/DDBJ databases">
        <title>Comparative Genomic and Metabolomic Analysis of Twelve Strains of Pseudoalteromonas luteoviolacea.</title>
        <authorList>
            <person name="Vynne N.G."/>
            <person name="Mansson M."/>
            <person name="Gram L."/>
        </authorList>
    </citation>
    <scope>NUCLEOTIDE SEQUENCE [LARGE SCALE GENOMIC DNA]</scope>
    <source>
        <strain evidence="4 5">CPMOR-1</strain>
    </source>
</reference>
<organism evidence="4 5">
    <name type="scientific">Pseudoalteromonas luteoviolacea CPMOR-1</name>
    <dbReference type="NCBI Taxonomy" id="1365248"/>
    <lineage>
        <taxon>Bacteria</taxon>
        <taxon>Pseudomonadati</taxon>
        <taxon>Pseudomonadota</taxon>
        <taxon>Gammaproteobacteria</taxon>
        <taxon>Alteromonadales</taxon>
        <taxon>Pseudoalteromonadaceae</taxon>
        <taxon>Pseudoalteromonas</taxon>
    </lineage>
</organism>
<evidence type="ECO:0000259" key="3">
    <source>
        <dbReference type="SMART" id="SM00656"/>
    </source>
</evidence>
<dbReference type="GO" id="GO:0000272">
    <property type="term" value="P:polysaccharide catabolic process"/>
    <property type="evidence" value="ECO:0007669"/>
    <property type="project" value="UniProtKB-KW"/>
</dbReference>
<dbReference type="Proteomes" id="UP000076486">
    <property type="component" value="Unassembled WGS sequence"/>
</dbReference>
<dbReference type="Gene3D" id="2.160.20.10">
    <property type="entry name" value="Single-stranded right-handed beta-helix, Pectin lyase-like"/>
    <property type="match status" value="1"/>
</dbReference>
<dbReference type="PANTHER" id="PTHR31683">
    <property type="entry name" value="PECTATE LYASE 18-RELATED"/>
    <property type="match status" value="1"/>
</dbReference>
<evidence type="ECO:0000313" key="5">
    <source>
        <dbReference type="Proteomes" id="UP000076486"/>
    </source>
</evidence>
<dbReference type="GO" id="GO:0030570">
    <property type="term" value="F:pectate lyase activity"/>
    <property type="evidence" value="ECO:0007669"/>
    <property type="project" value="InterPro"/>
</dbReference>
<comment type="subcellular location">
    <subcellularLocation>
        <location evidence="2">Secreted</location>
    </subcellularLocation>
</comment>
<dbReference type="Pfam" id="PF00544">
    <property type="entry name" value="Pectate_lyase_4"/>
    <property type="match status" value="1"/>
</dbReference>
<accession>A0A167HD30</accession>
<dbReference type="SUPFAM" id="SSF51126">
    <property type="entry name" value="Pectin lyase-like"/>
    <property type="match status" value="1"/>
</dbReference>
<keyword evidence="2" id="KW-0964">Secreted</keyword>
<keyword evidence="2" id="KW-0119">Carbohydrate metabolism</keyword>
<dbReference type="InterPro" id="IPR045032">
    <property type="entry name" value="PEL"/>
</dbReference>
<evidence type="ECO:0000256" key="1">
    <source>
        <dbReference type="ARBA" id="ARBA00023239"/>
    </source>
</evidence>
<evidence type="ECO:0000313" key="4">
    <source>
        <dbReference type="EMBL" id="KZN57989.1"/>
    </source>
</evidence>
<proteinExistence type="inferred from homology"/>
<evidence type="ECO:0000256" key="2">
    <source>
        <dbReference type="RuleBase" id="RU361173"/>
    </source>
</evidence>
<comment type="caution">
    <text evidence="4">The sequence shown here is derived from an EMBL/GenBank/DDBJ whole genome shotgun (WGS) entry which is preliminary data.</text>
</comment>
<comment type="similarity">
    <text evidence="2">Belongs to the polysaccharide lyase 1 family.</text>
</comment>
<gene>
    <name evidence="4" type="ORF">N473_26555</name>
</gene>
<dbReference type="AlphaFoldDB" id="A0A167HD30"/>
<name>A0A167HD30_9GAMM</name>
<protein>
    <recommendedName>
        <fullName evidence="3">Pectate lyase domain-containing protein</fullName>
    </recommendedName>
</protein>
<dbReference type="InterPro" id="IPR002022">
    <property type="entry name" value="Pec_lyase"/>
</dbReference>
<dbReference type="PANTHER" id="PTHR31683:SF18">
    <property type="entry name" value="PECTATE LYASE 21-RELATED"/>
    <property type="match status" value="1"/>
</dbReference>
<dbReference type="EMBL" id="AUYC01000086">
    <property type="protein sequence ID" value="KZN57989.1"/>
    <property type="molecule type" value="Genomic_DNA"/>
</dbReference>
<dbReference type="InterPro" id="IPR011050">
    <property type="entry name" value="Pectin_lyase_fold/virulence"/>
</dbReference>